<organism evidence="1 2">
    <name type="scientific">Veronia nyctiphanis</name>
    <dbReference type="NCBI Taxonomy" id="1278244"/>
    <lineage>
        <taxon>Bacteria</taxon>
        <taxon>Pseudomonadati</taxon>
        <taxon>Pseudomonadota</taxon>
        <taxon>Gammaproteobacteria</taxon>
        <taxon>Vibrionales</taxon>
        <taxon>Vibrionaceae</taxon>
        <taxon>Veronia</taxon>
    </lineage>
</organism>
<dbReference type="SUPFAM" id="SSF75169">
    <property type="entry name" value="DsrEFH-like"/>
    <property type="match status" value="1"/>
</dbReference>
<dbReference type="InterPro" id="IPR027396">
    <property type="entry name" value="DsrEFH-like"/>
</dbReference>
<evidence type="ECO:0000313" key="1">
    <source>
        <dbReference type="EMBL" id="RXJ73422.1"/>
    </source>
</evidence>
<dbReference type="OrthoDB" id="9795117at2"/>
<dbReference type="AlphaFoldDB" id="A0A4Q0YQT7"/>
<dbReference type="Pfam" id="PF04077">
    <property type="entry name" value="DsrH"/>
    <property type="match status" value="1"/>
</dbReference>
<dbReference type="PANTHER" id="PTHR37526">
    <property type="entry name" value="PROTEIN TUSB"/>
    <property type="match status" value="1"/>
</dbReference>
<reference evidence="1 2" key="1">
    <citation type="submission" date="2017-10" db="EMBL/GenBank/DDBJ databases">
        <title>Nyctiphanis sp. nov., isolated from the stomach of the euphausiid Nyctiphanes simplex (Hansen, 1911) in the Gulf of California.</title>
        <authorList>
            <person name="Gomez-Gil B."/>
            <person name="Aguilar-Mendez M."/>
            <person name="Lopez-Cortes A."/>
            <person name="Gomez-Gutierrez J."/>
            <person name="Roque A."/>
            <person name="Lang E."/>
            <person name="Gonzalez-Castillo A."/>
        </authorList>
    </citation>
    <scope>NUCLEOTIDE SEQUENCE [LARGE SCALE GENOMIC DNA]</scope>
    <source>
        <strain evidence="1 2">CAIM 600</strain>
    </source>
</reference>
<dbReference type="Proteomes" id="UP000290287">
    <property type="component" value="Unassembled WGS sequence"/>
</dbReference>
<dbReference type="NCBIfam" id="TIGR03011">
    <property type="entry name" value="sulf_tusB_dsrH"/>
    <property type="match status" value="1"/>
</dbReference>
<keyword evidence="2" id="KW-1185">Reference proteome</keyword>
<comment type="caution">
    <text evidence="1">The sequence shown here is derived from an EMBL/GenBank/DDBJ whole genome shotgun (WGS) entry which is preliminary data.</text>
</comment>
<dbReference type="RefSeq" id="WP_129122026.1">
    <property type="nucleotide sequence ID" value="NZ_PEIB01000009.1"/>
</dbReference>
<evidence type="ECO:0000313" key="2">
    <source>
        <dbReference type="Proteomes" id="UP000290287"/>
    </source>
</evidence>
<protein>
    <submittedName>
        <fullName evidence="1">Sulfurtransferase complex subunit TusB</fullName>
    </submittedName>
</protein>
<dbReference type="GO" id="GO:0002143">
    <property type="term" value="P:tRNA wobble position uridine thiolation"/>
    <property type="evidence" value="ECO:0007669"/>
    <property type="project" value="InterPro"/>
</dbReference>
<dbReference type="GO" id="GO:0016740">
    <property type="term" value="F:transferase activity"/>
    <property type="evidence" value="ECO:0007669"/>
    <property type="project" value="UniProtKB-KW"/>
</dbReference>
<dbReference type="InterPro" id="IPR007215">
    <property type="entry name" value="Sulphur_relay_TusB/DsrH"/>
</dbReference>
<proteinExistence type="predicted"/>
<dbReference type="Gene3D" id="3.40.1260.10">
    <property type="entry name" value="DsrEFH-like"/>
    <property type="match status" value="1"/>
</dbReference>
<dbReference type="GO" id="GO:1990228">
    <property type="term" value="C:sulfurtransferase complex"/>
    <property type="evidence" value="ECO:0007669"/>
    <property type="project" value="TreeGrafter"/>
</dbReference>
<dbReference type="PANTHER" id="PTHR37526:SF1">
    <property type="entry name" value="PROTEIN TUSB"/>
    <property type="match status" value="1"/>
</dbReference>
<accession>A0A4Q0YQT7</accession>
<dbReference type="EMBL" id="PEIB01000009">
    <property type="protein sequence ID" value="RXJ73422.1"/>
    <property type="molecule type" value="Genomic_DNA"/>
</dbReference>
<name>A0A4Q0YQT7_9GAMM</name>
<keyword evidence="1" id="KW-0808">Transferase</keyword>
<gene>
    <name evidence="1" type="primary">dsrH</name>
    <name evidence="1" type="ORF">CS022_09205</name>
</gene>
<sequence length="96" mass="10889">MLHTLHSSPFNGAAFTNCLRYAQPQSDILLLEDGVIAAIKNSVWQQQIKNTGLKIYALKEDLEARGLLEQVAKNIKVIDIKGFISLTERHDKQLKW</sequence>